<proteinExistence type="predicted"/>
<feature type="domain" description="Beta-lactamase-related" evidence="1">
    <location>
        <begin position="41"/>
        <end position="361"/>
    </location>
</feature>
<dbReference type="SUPFAM" id="SSF56601">
    <property type="entry name" value="beta-lactamase/transpeptidase-like"/>
    <property type="match status" value="1"/>
</dbReference>
<sequence>MNKKIMSLLGSLVVLTTVSCSTTSIEKKEVKKNSYIQLMTEKFSENNRNTGVVVSIEKDGKTSVYKSGYANYETKKLVNENDYFEIGSASKLFTAIAIMQLVEDKKLSLDTKISKFYPSGDIVKLATYKGKNYWDTITVEMLLNHTTGFIDYLNVHGSSDKVLELYNHSNEVFSFDDLIKLSTDYGDAQFKPGDSFAYCNTNYVILGDIISKVSGMNWKKYIKTNLFEKAGLKDTYLGSELPKEIKDKVITGYYDDLETKMPFSLASSAGEIVSTQKDLQKFLSFFISGKFYKDKKTLDIQLNRGKHSMQEGKGMPIYSLGVTEFLGGYGHNGQTLGFQSFVAANPTTKTNYVLLMNNANANSMMLYVMLVNALAQLEKN</sequence>
<reference evidence="2 3" key="1">
    <citation type="submission" date="2019-10" db="EMBL/GenBank/DDBJ databases">
        <authorList>
            <person name="Blom J."/>
        </authorList>
    </citation>
    <scope>NUCLEOTIDE SEQUENCE [LARGE SCALE GENOMIC DNA]</scope>
    <source>
        <strain evidence="2 3">ES3154-GLU</strain>
    </source>
</reference>
<dbReference type="Pfam" id="PF00144">
    <property type="entry name" value="Beta-lactamase"/>
    <property type="match status" value="1"/>
</dbReference>
<dbReference type="PROSITE" id="PS51257">
    <property type="entry name" value="PROKAR_LIPOPROTEIN"/>
    <property type="match status" value="1"/>
</dbReference>
<evidence type="ECO:0000313" key="3">
    <source>
        <dbReference type="Proteomes" id="UP000419017"/>
    </source>
</evidence>
<dbReference type="AlphaFoldDB" id="A0A6I8M9N5"/>
<evidence type="ECO:0000313" key="2">
    <source>
        <dbReference type="EMBL" id="VWL85005.1"/>
    </source>
</evidence>
<dbReference type="InterPro" id="IPR012338">
    <property type="entry name" value="Beta-lactam/transpept-like"/>
</dbReference>
<gene>
    <name evidence="2" type="ORF">OMES3154_00277</name>
</gene>
<dbReference type="PANTHER" id="PTHR46825:SF9">
    <property type="entry name" value="BETA-LACTAMASE-RELATED DOMAIN-CONTAINING PROTEIN"/>
    <property type="match status" value="1"/>
</dbReference>
<accession>A0A6I8M9N5</accession>
<dbReference type="InterPro" id="IPR050491">
    <property type="entry name" value="AmpC-like"/>
</dbReference>
<evidence type="ECO:0000259" key="1">
    <source>
        <dbReference type="Pfam" id="PF00144"/>
    </source>
</evidence>
<dbReference type="Gene3D" id="3.40.710.10">
    <property type="entry name" value="DD-peptidase/beta-lactamase superfamily"/>
    <property type="match status" value="1"/>
</dbReference>
<dbReference type="EMBL" id="CABWIB010000001">
    <property type="protein sequence ID" value="VWL85005.1"/>
    <property type="molecule type" value="Genomic_DNA"/>
</dbReference>
<keyword evidence="3" id="KW-1185">Reference proteome</keyword>
<dbReference type="Proteomes" id="UP000419017">
    <property type="component" value="Unassembled WGS sequence"/>
</dbReference>
<dbReference type="InterPro" id="IPR001466">
    <property type="entry name" value="Beta-lactam-related"/>
</dbReference>
<dbReference type="RefSeq" id="WP_156683041.1">
    <property type="nucleotide sequence ID" value="NZ_CABWIB010000001.1"/>
</dbReference>
<dbReference type="PANTHER" id="PTHR46825">
    <property type="entry name" value="D-ALANYL-D-ALANINE-CARBOXYPEPTIDASE/ENDOPEPTIDASE AMPH"/>
    <property type="match status" value="1"/>
</dbReference>
<name>A0A6I8M9N5_9FUSO</name>
<organism evidence="2 3">
    <name type="scientific">Oceanivirga miroungae</name>
    <dbReference type="NCBI Taxonomy" id="1130046"/>
    <lineage>
        <taxon>Bacteria</taxon>
        <taxon>Fusobacteriati</taxon>
        <taxon>Fusobacteriota</taxon>
        <taxon>Fusobacteriia</taxon>
        <taxon>Fusobacteriales</taxon>
        <taxon>Leptotrichiaceae</taxon>
        <taxon>Oceanivirga</taxon>
    </lineage>
</organism>
<protein>
    <recommendedName>
        <fullName evidence="1">Beta-lactamase-related domain-containing protein</fullName>
    </recommendedName>
</protein>